<organism evidence="1 2">
    <name type="scientific">Escherichia phage JohannLBurckhardt</name>
    <dbReference type="NCBI Taxonomy" id="2851975"/>
    <lineage>
        <taxon>Viruses</taxon>
        <taxon>Duplodnaviria</taxon>
        <taxon>Heunggongvirae</taxon>
        <taxon>Uroviricota</taxon>
        <taxon>Caudoviricetes</taxon>
        <taxon>Drexlerviridae</taxon>
        <taxon>Tempevirinae</taxon>
        <taxon>Henuseptimavirus</taxon>
        <taxon>Henuseptimavirus johannburckhardt</taxon>
    </lineage>
</organism>
<name>A0AAE8B750_9CAUD</name>
<keyword evidence="2" id="KW-1185">Reference proteome</keyword>
<evidence type="ECO:0000313" key="2">
    <source>
        <dbReference type="Proteomes" id="UP000828706"/>
    </source>
</evidence>
<dbReference type="EMBL" id="MZ501085">
    <property type="protein sequence ID" value="QXV81671.1"/>
    <property type="molecule type" value="Genomic_DNA"/>
</dbReference>
<sequence>MIVTHNVEQSENTAQDMIAGMTPKSHRMVRVWGFQGNVSQTLKEILDLPQVDTALVGVHTNEYVSFHIVTK</sequence>
<reference evidence="2" key="1">
    <citation type="journal article" date="2021" name="PLoS Biol.">
        <title>Systematic exploration of Escherichia coli phage-host interactions with the BASEL phage collection.</title>
        <authorList>
            <person name="Maffei E."/>
            <person name="Shaidullina A."/>
            <person name="Burkolter M."/>
            <person name="Heyer Y."/>
            <person name="Estermann F."/>
            <person name="Druelle V."/>
            <person name="Sauer P."/>
            <person name="Willi L."/>
            <person name="Michaelis S."/>
            <person name="Hilbi H."/>
            <person name="Thaler D.S."/>
            <person name="Harms A."/>
        </authorList>
    </citation>
    <scope>NUCLEOTIDE SEQUENCE [LARGE SCALE GENOMIC DNA]</scope>
    <source>
        <strain evidence="2">Bas11</strain>
    </source>
</reference>
<gene>
    <name evidence="1" type="ORF">bas11_0067</name>
</gene>
<accession>A0AAE8B750</accession>
<dbReference type="Proteomes" id="UP000828706">
    <property type="component" value="Segment"/>
</dbReference>
<evidence type="ECO:0000313" key="1">
    <source>
        <dbReference type="EMBL" id="QXV81671.1"/>
    </source>
</evidence>
<protein>
    <submittedName>
        <fullName evidence="1">Uncharacterized protein</fullName>
    </submittedName>
</protein>
<proteinExistence type="predicted"/>